<dbReference type="GO" id="GO:0016747">
    <property type="term" value="F:acyltransferase activity, transferring groups other than amino-acyl groups"/>
    <property type="evidence" value="ECO:0007669"/>
    <property type="project" value="InterPro"/>
</dbReference>
<dbReference type="PANTHER" id="PTHR23028">
    <property type="entry name" value="ACETYLTRANSFERASE"/>
    <property type="match status" value="1"/>
</dbReference>
<dbReference type="InterPro" id="IPR050879">
    <property type="entry name" value="Acyltransferase_3"/>
</dbReference>
<gene>
    <name evidence="3" type="ORF">KCU76_g967</name>
</gene>
<reference evidence="3" key="2">
    <citation type="submission" date="2021-08" db="EMBL/GenBank/DDBJ databases">
        <authorList>
            <person name="Gostincar C."/>
            <person name="Sun X."/>
            <person name="Song Z."/>
            <person name="Gunde-Cimerman N."/>
        </authorList>
    </citation>
    <scope>NUCLEOTIDE SEQUENCE</scope>
    <source>
        <strain evidence="3">EXF-9911</strain>
    </source>
</reference>
<feature type="transmembrane region" description="Helical" evidence="1">
    <location>
        <begin position="229"/>
        <end position="250"/>
    </location>
</feature>
<dbReference type="AlphaFoldDB" id="A0A9P8EVR5"/>
<dbReference type="OrthoDB" id="5819582at2759"/>
<reference evidence="3" key="1">
    <citation type="journal article" date="2021" name="J Fungi (Basel)">
        <title>Virulence traits and population genomics of the black yeast Aureobasidium melanogenum.</title>
        <authorList>
            <person name="Cernosa A."/>
            <person name="Sun X."/>
            <person name="Gostincar C."/>
            <person name="Fang C."/>
            <person name="Gunde-Cimerman N."/>
            <person name="Song Z."/>
        </authorList>
    </citation>
    <scope>NUCLEOTIDE SEQUENCE</scope>
    <source>
        <strain evidence="3">EXF-9911</strain>
    </source>
</reference>
<keyword evidence="1" id="KW-0812">Transmembrane</keyword>
<feature type="non-terminal residue" evidence="3">
    <location>
        <position position="272"/>
    </location>
</feature>
<dbReference type="PANTHER" id="PTHR23028:SF134">
    <property type="entry name" value="PUTATIVE (AFU_ORTHOLOGUE AFUA_4G08520)-RELATED"/>
    <property type="match status" value="1"/>
</dbReference>
<dbReference type="EMBL" id="JAHFXF010000020">
    <property type="protein sequence ID" value="KAG9700194.1"/>
    <property type="molecule type" value="Genomic_DNA"/>
</dbReference>
<evidence type="ECO:0000259" key="2">
    <source>
        <dbReference type="Pfam" id="PF01757"/>
    </source>
</evidence>
<evidence type="ECO:0000313" key="4">
    <source>
        <dbReference type="Proteomes" id="UP000779574"/>
    </source>
</evidence>
<keyword evidence="1" id="KW-1133">Transmembrane helix</keyword>
<sequence>MKTGDGALDIDGHLWTIPVEFRASLVLYLSQLGLSRLKPTLKIPILIGLILYVHQVNRWELLLFFSGFFLCELDFRRRSSAPTTTSTSTSSSLSPISPTSPVFSTTIQQSRAWSTIYYMTFILGLYFGSQPARDLEHAPGWKTLSTLIPSHINPRDRYFPNLGAVLLIWSTSSHQPLQSVFTHPIIQYLGKISYPLYLMHGAVIHTLGYGIMDFMWASLGRDTVLKKEIGFGVAAVWVVVVTVWMADLFMRVVDTPTVRFAKWLEGKCTMET</sequence>
<proteinExistence type="predicted"/>
<feature type="transmembrane region" description="Helical" evidence="1">
    <location>
        <begin position="196"/>
        <end position="217"/>
    </location>
</feature>
<dbReference type="InterPro" id="IPR002656">
    <property type="entry name" value="Acyl_transf_3_dom"/>
</dbReference>
<keyword evidence="1" id="KW-0472">Membrane</keyword>
<accession>A0A9P8EVR5</accession>
<organism evidence="3 4">
    <name type="scientific">Aureobasidium melanogenum</name>
    <name type="common">Aureobasidium pullulans var. melanogenum</name>
    <dbReference type="NCBI Taxonomy" id="46634"/>
    <lineage>
        <taxon>Eukaryota</taxon>
        <taxon>Fungi</taxon>
        <taxon>Dikarya</taxon>
        <taxon>Ascomycota</taxon>
        <taxon>Pezizomycotina</taxon>
        <taxon>Dothideomycetes</taxon>
        <taxon>Dothideomycetidae</taxon>
        <taxon>Dothideales</taxon>
        <taxon>Saccotheciaceae</taxon>
        <taxon>Aureobasidium</taxon>
    </lineage>
</organism>
<comment type="caution">
    <text evidence="3">The sequence shown here is derived from an EMBL/GenBank/DDBJ whole genome shotgun (WGS) entry which is preliminary data.</text>
</comment>
<evidence type="ECO:0000313" key="3">
    <source>
        <dbReference type="EMBL" id="KAG9700194.1"/>
    </source>
</evidence>
<feature type="domain" description="Acyltransferase 3" evidence="2">
    <location>
        <begin position="8"/>
        <end position="246"/>
    </location>
</feature>
<dbReference type="Pfam" id="PF01757">
    <property type="entry name" value="Acyl_transf_3"/>
    <property type="match status" value="1"/>
</dbReference>
<evidence type="ECO:0000256" key="1">
    <source>
        <dbReference type="SAM" id="Phobius"/>
    </source>
</evidence>
<name>A0A9P8EVR5_AURME</name>
<dbReference type="Proteomes" id="UP000779574">
    <property type="component" value="Unassembled WGS sequence"/>
</dbReference>
<protein>
    <recommendedName>
        <fullName evidence="2">Acyltransferase 3 domain-containing protein</fullName>
    </recommendedName>
</protein>